<keyword evidence="3" id="KW-1185">Reference proteome</keyword>
<name>A0A3S2U3L8_9FLAO</name>
<reference evidence="2 3" key="1">
    <citation type="submission" date="2019-01" db="EMBL/GenBank/DDBJ databases">
        <authorList>
            <person name="Chen W.-M."/>
        </authorList>
    </citation>
    <scope>NUCLEOTIDE SEQUENCE [LARGE SCALE GENOMIC DNA]</scope>
    <source>
        <strain evidence="2 3">BBQ-12</strain>
    </source>
</reference>
<comment type="caution">
    <text evidence="2">The sequence shown here is derived from an EMBL/GenBank/DDBJ whole genome shotgun (WGS) entry which is preliminary data.</text>
</comment>
<accession>A0A3S2U3L8</accession>
<evidence type="ECO:0000313" key="3">
    <source>
        <dbReference type="Proteomes" id="UP000285211"/>
    </source>
</evidence>
<dbReference type="PIRSF" id="PIRSF038896">
    <property type="entry name" value="NAPE-PLD"/>
    <property type="match status" value="1"/>
</dbReference>
<dbReference type="InterPro" id="IPR036866">
    <property type="entry name" value="RibonucZ/Hydroxyglut_hydro"/>
</dbReference>
<dbReference type="PANTHER" id="PTHR15032:SF4">
    <property type="entry name" value="N-ACYL-PHOSPHATIDYLETHANOLAMINE-HYDROLYZING PHOSPHOLIPASE D"/>
    <property type="match status" value="1"/>
</dbReference>
<dbReference type="InterPro" id="IPR024884">
    <property type="entry name" value="NAPE-PLD"/>
</dbReference>
<gene>
    <name evidence="2" type="ORF">EOD40_05775</name>
</gene>
<dbReference type="EMBL" id="SACJ01000003">
    <property type="protein sequence ID" value="RVT77321.1"/>
    <property type="molecule type" value="Genomic_DNA"/>
</dbReference>
<protein>
    <recommendedName>
        <fullName evidence="1">Metallo-beta-lactamase domain-containing protein</fullName>
    </recommendedName>
</protein>
<dbReference type="PANTHER" id="PTHR15032">
    <property type="entry name" value="N-ACYL-PHOSPHATIDYLETHANOLAMINE-HYDROLYZING PHOSPHOLIPASE D"/>
    <property type="match status" value="1"/>
</dbReference>
<proteinExistence type="predicted"/>
<dbReference type="Gene3D" id="3.60.15.10">
    <property type="entry name" value="Ribonuclease Z/Hydroxyacylglutathione hydrolase-like"/>
    <property type="match status" value="1"/>
</dbReference>
<dbReference type="GO" id="GO:0005737">
    <property type="term" value="C:cytoplasm"/>
    <property type="evidence" value="ECO:0007669"/>
    <property type="project" value="TreeGrafter"/>
</dbReference>
<dbReference type="Pfam" id="PF12706">
    <property type="entry name" value="Lactamase_B_2"/>
    <property type="match status" value="1"/>
</dbReference>
<sequence length="347" mass="40369">MRKQFGARPSKSDLEKYSKSSYWNGKIFENLEETTMEFALSNLPKFLHKQFCQKEDREPLEPLPILSFDKEQFESGNHLMKSIWYGHSAILMQLNHKNILIDPMFGLDAAPIAPFKVKRFSEGTLDLIDEFPEIDLVLISHDHYDHLDYDSVLKLKDKTKQFYVALGVKRHLVSWGINPEKVTEFNWWEESVFENIKITFTPTRHFSGRGLTDRAKSLWGGWVFKTAEENIWFSGDSGYGSHFTAIGTRLGPFDFAFMECGQYNENWHQIHMYPEESVQAAIDAGVKNMMAVHWAGFALAQHSWKEPVERFVEKATSENLKFIVPEMGELFNAKSINNTEFWYRNVL</sequence>
<dbReference type="RefSeq" id="WP_128193961.1">
    <property type="nucleotide sequence ID" value="NZ_SACJ01000003.1"/>
</dbReference>
<evidence type="ECO:0000259" key="1">
    <source>
        <dbReference type="Pfam" id="PF12706"/>
    </source>
</evidence>
<dbReference type="AlphaFoldDB" id="A0A3S2U3L8"/>
<feature type="domain" description="Metallo-beta-lactamase" evidence="1">
    <location>
        <begin position="98"/>
        <end position="294"/>
    </location>
</feature>
<dbReference type="GO" id="GO:0008270">
    <property type="term" value="F:zinc ion binding"/>
    <property type="evidence" value="ECO:0007669"/>
    <property type="project" value="InterPro"/>
</dbReference>
<dbReference type="SUPFAM" id="SSF56281">
    <property type="entry name" value="Metallo-hydrolase/oxidoreductase"/>
    <property type="match status" value="1"/>
</dbReference>
<evidence type="ECO:0000313" key="2">
    <source>
        <dbReference type="EMBL" id="RVT77321.1"/>
    </source>
</evidence>
<dbReference type="OrthoDB" id="9805728at2"/>
<dbReference type="GO" id="GO:0070290">
    <property type="term" value="F:N-acylphosphatidylethanolamine-specific phospholipase D activity"/>
    <property type="evidence" value="ECO:0007669"/>
    <property type="project" value="InterPro"/>
</dbReference>
<organism evidence="2 3">
    <name type="scientific">Flavobacterium sufflavum</name>
    <dbReference type="NCBI Taxonomy" id="1921138"/>
    <lineage>
        <taxon>Bacteria</taxon>
        <taxon>Pseudomonadati</taxon>
        <taxon>Bacteroidota</taxon>
        <taxon>Flavobacteriia</taxon>
        <taxon>Flavobacteriales</taxon>
        <taxon>Flavobacteriaceae</taxon>
        <taxon>Flavobacterium</taxon>
    </lineage>
</organism>
<dbReference type="Proteomes" id="UP000285211">
    <property type="component" value="Unassembled WGS sequence"/>
</dbReference>
<dbReference type="InterPro" id="IPR001279">
    <property type="entry name" value="Metallo-B-lactamas"/>
</dbReference>